<dbReference type="Gene3D" id="2.60.40.10">
    <property type="entry name" value="Immunoglobulins"/>
    <property type="match status" value="3"/>
</dbReference>
<dbReference type="SUPFAM" id="SSF51445">
    <property type="entry name" value="(Trans)glycosidases"/>
    <property type="match status" value="1"/>
</dbReference>
<dbReference type="Proteomes" id="UP000284109">
    <property type="component" value="Unassembled WGS sequence"/>
</dbReference>
<gene>
    <name evidence="8" type="ORF">DS831_01225</name>
</gene>
<feature type="domain" description="Glycoside hydrolase family 2 catalytic" evidence="5">
    <location>
        <begin position="281"/>
        <end position="459"/>
    </location>
</feature>
<dbReference type="PANTHER" id="PTHR42732">
    <property type="entry name" value="BETA-GALACTOSIDASE"/>
    <property type="match status" value="1"/>
</dbReference>
<dbReference type="RefSeq" id="WP_118899617.1">
    <property type="nucleotide sequence ID" value="NZ_QOCR01000001.1"/>
</dbReference>
<comment type="similarity">
    <text evidence="1">Belongs to the glycosyl hydrolase 2 family.</text>
</comment>
<dbReference type="InterPro" id="IPR032311">
    <property type="entry name" value="DUF4982"/>
</dbReference>
<dbReference type="InterPro" id="IPR040605">
    <property type="entry name" value="Glyco_hydro2_dom5"/>
</dbReference>
<protein>
    <submittedName>
        <fullName evidence="8">Glycoside hydrolase family 2 protein</fullName>
    </submittedName>
</protein>
<feature type="domain" description="Glycoside hydrolase family 2 immunoglobulin-like beta-sandwich" evidence="4">
    <location>
        <begin position="165"/>
        <end position="271"/>
    </location>
</feature>
<dbReference type="InterPro" id="IPR051913">
    <property type="entry name" value="GH2_Domain-Containing"/>
</dbReference>
<keyword evidence="3" id="KW-0326">Glycosidase</keyword>
<feature type="domain" description="DUF4982" evidence="6">
    <location>
        <begin position="643"/>
        <end position="696"/>
    </location>
</feature>
<evidence type="ECO:0000259" key="7">
    <source>
        <dbReference type="Pfam" id="PF18565"/>
    </source>
</evidence>
<evidence type="ECO:0000256" key="3">
    <source>
        <dbReference type="ARBA" id="ARBA00023295"/>
    </source>
</evidence>
<dbReference type="InterPro" id="IPR006101">
    <property type="entry name" value="Glyco_hydro_2"/>
</dbReference>
<comment type="caution">
    <text evidence="8">The sequence shown here is derived from an EMBL/GenBank/DDBJ whole genome shotgun (WGS) entry which is preliminary data.</text>
</comment>
<dbReference type="SUPFAM" id="SSF49785">
    <property type="entry name" value="Galactose-binding domain-like"/>
    <property type="match status" value="1"/>
</dbReference>
<dbReference type="InterPro" id="IPR006103">
    <property type="entry name" value="Glyco_hydro_2_cat"/>
</dbReference>
<dbReference type="Pfam" id="PF18565">
    <property type="entry name" value="Glyco_hydro2_C5"/>
    <property type="match status" value="1"/>
</dbReference>
<keyword evidence="2 8" id="KW-0378">Hydrolase</keyword>
<dbReference type="InterPro" id="IPR008979">
    <property type="entry name" value="Galactose-bd-like_sf"/>
</dbReference>
<evidence type="ECO:0000313" key="9">
    <source>
        <dbReference type="Proteomes" id="UP000284109"/>
    </source>
</evidence>
<evidence type="ECO:0000256" key="1">
    <source>
        <dbReference type="ARBA" id="ARBA00007401"/>
    </source>
</evidence>
<dbReference type="Gene3D" id="2.60.120.260">
    <property type="entry name" value="Galactose-binding domain-like"/>
    <property type="match status" value="1"/>
</dbReference>
<dbReference type="InterPro" id="IPR017853">
    <property type="entry name" value="GH"/>
</dbReference>
<reference evidence="8 9" key="1">
    <citation type="submission" date="2018-07" db="EMBL/GenBank/DDBJ databases">
        <title>Genome sequences of six Lactobacillus spp. isolated from bumble bee guts.</title>
        <authorList>
            <person name="Motta E.V.S."/>
            <person name="Moran N.A."/>
        </authorList>
    </citation>
    <scope>NUCLEOTIDE SEQUENCE [LARGE SCALE GENOMIC DNA]</scope>
    <source>
        <strain evidence="8 9">BI-1.1</strain>
    </source>
</reference>
<accession>A0A3R6YNQ4</accession>
<dbReference type="PANTHER" id="PTHR42732:SF1">
    <property type="entry name" value="BETA-MANNOSIDASE"/>
    <property type="match status" value="1"/>
</dbReference>
<evidence type="ECO:0000259" key="5">
    <source>
        <dbReference type="Pfam" id="PF02836"/>
    </source>
</evidence>
<dbReference type="OrthoDB" id="9762066at2"/>
<organism evidence="8 9">
    <name type="scientific">Bombilactobacillus bombi</name>
    <dbReference type="NCBI Taxonomy" id="1303590"/>
    <lineage>
        <taxon>Bacteria</taxon>
        <taxon>Bacillati</taxon>
        <taxon>Bacillota</taxon>
        <taxon>Bacilli</taxon>
        <taxon>Lactobacillales</taxon>
        <taxon>Lactobacillaceae</taxon>
        <taxon>Bombilactobacillus</taxon>
    </lineage>
</organism>
<evidence type="ECO:0000259" key="6">
    <source>
        <dbReference type="Pfam" id="PF16355"/>
    </source>
</evidence>
<dbReference type="InterPro" id="IPR036156">
    <property type="entry name" value="Beta-gal/glucu_dom_sf"/>
</dbReference>
<evidence type="ECO:0000259" key="4">
    <source>
        <dbReference type="Pfam" id="PF00703"/>
    </source>
</evidence>
<dbReference type="SUPFAM" id="SSF49303">
    <property type="entry name" value="beta-Galactosidase/glucuronidase domain"/>
    <property type="match status" value="1"/>
</dbReference>
<dbReference type="Pfam" id="PF02836">
    <property type="entry name" value="Glyco_hydro_2_C"/>
    <property type="match status" value="1"/>
</dbReference>
<dbReference type="GO" id="GO:0004553">
    <property type="term" value="F:hydrolase activity, hydrolyzing O-glycosyl compounds"/>
    <property type="evidence" value="ECO:0007669"/>
    <property type="project" value="InterPro"/>
</dbReference>
<dbReference type="Pfam" id="PF16355">
    <property type="entry name" value="DUF4982"/>
    <property type="match status" value="1"/>
</dbReference>
<dbReference type="InterPro" id="IPR013783">
    <property type="entry name" value="Ig-like_fold"/>
</dbReference>
<dbReference type="EMBL" id="QOCR01000001">
    <property type="protein sequence ID" value="RHW51981.1"/>
    <property type="molecule type" value="Genomic_DNA"/>
</dbReference>
<dbReference type="Gene3D" id="3.20.20.80">
    <property type="entry name" value="Glycosidases"/>
    <property type="match status" value="1"/>
</dbReference>
<proteinExistence type="inferred from homology"/>
<evidence type="ECO:0000256" key="2">
    <source>
        <dbReference type="ARBA" id="ARBA00022801"/>
    </source>
</evidence>
<dbReference type="GO" id="GO:0005975">
    <property type="term" value="P:carbohydrate metabolic process"/>
    <property type="evidence" value="ECO:0007669"/>
    <property type="project" value="InterPro"/>
</dbReference>
<dbReference type="AlphaFoldDB" id="A0A3R6YNQ4"/>
<feature type="domain" description="Glycoside hydrolase family 2" evidence="7">
    <location>
        <begin position="735"/>
        <end position="824"/>
    </location>
</feature>
<dbReference type="Pfam" id="PF00703">
    <property type="entry name" value="Glyco_hydro_2"/>
    <property type="match status" value="1"/>
</dbReference>
<sequence length="825" mass="93746">MQKMRWNQDWQFWQDHNSFALLWNVPETAKKVNLPHDAMLEQPANPQSSNGGNTGYRDGGTYIYTKNLFVTKDEKDHIFQLKFEGVYMNTFVFVNGQLAAKRPYGYSTFYVELNKFLQYDADNEIRVQVKTGAMPNSRWYSGAGIIRDVYLLTSAKRTYLQPDALQITTQQANKQQATVMISAIVHNQTTEIQDQLQLNTQIFDENNNLVIQDSSPIVINSQDQQQWQQRLSWLNPQLWSGEDPHLYRCVVQLTDLQQAVVDQMEAVFGVRILTLDAHHGLQVNGQTVKLRGAGIHHDSGLLGAATYDVAAYRQIKLLKQAGFNAIRMAHQPAAASLLRACDELGMYVMDETFDMWNRSKSDYDYGLYFQEWWQADVRSMVAKDFNHPSVVMYSIGNEIPEIATNQGVQLSAQISQLIQQLDPTRYTLAAVNGLFSVGNDLIPIVERVAKQQNDSADIQGNVNDFMTAMNQYLDQIIVDDKISHQLDKVFATTDIAGYNYMTARYEHDVQAHPQRLLIGTETYPPQIGENWPLVQKHSQIIGDFTWTGWDYIGEAGVGIPGYQFGEGGFGAQYPAQLAYVGDLDITGFRRPLSYYREIVFGRRQKPYIAVQNPHHYGETLQKTPWMLSDTISSWTWDVKEHAPIIVEVYSPGTEVELRLNQQVIARKPITDSFRTLFELEYLPGQLTAVAYNHDQELGSYTLQTATKQHPQLRLSVENNVQLMNSRLSYQQGINGDIYYVNIEMVDEAGNLITDNDQELQVQLDNQQDQILGFGSGNPKPLKPFNSLQTTTFNGRALAIILKQHNQQPALLTITGNNLPSTTITY</sequence>
<name>A0A3R6YNQ4_9LACO</name>
<dbReference type="PRINTS" id="PR00132">
    <property type="entry name" value="GLHYDRLASE2"/>
</dbReference>
<evidence type="ECO:0000313" key="8">
    <source>
        <dbReference type="EMBL" id="RHW51981.1"/>
    </source>
</evidence>
<keyword evidence="9" id="KW-1185">Reference proteome</keyword>
<dbReference type="InterPro" id="IPR006102">
    <property type="entry name" value="Ig-like_GH2"/>
</dbReference>